<evidence type="ECO:0000259" key="1">
    <source>
        <dbReference type="Pfam" id="PF18545"/>
    </source>
</evidence>
<sequence>MTEYRRNRSVNECLVRVEVDEHEQPSVAVIRAIEQATSDEPAEMRPLFEFVSPESLDRLFVDTNSTTRRGIVEFSLERFEVRIVDGQYVELREHGATS</sequence>
<dbReference type="Pfam" id="PF18545">
    <property type="entry name" value="HalOD1"/>
    <property type="match status" value="1"/>
</dbReference>
<dbReference type="OrthoDB" id="204989at2157"/>
<dbReference type="AlphaFoldDB" id="A0A3N6LSU0"/>
<gene>
    <name evidence="2" type="ORF">EA462_06670</name>
</gene>
<dbReference type="InterPro" id="IPR040624">
    <property type="entry name" value="HalOD1"/>
</dbReference>
<proteinExistence type="predicted"/>
<dbReference type="Proteomes" id="UP000273828">
    <property type="component" value="Unassembled WGS sequence"/>
</dbReference>
<accession>A0A3N6LSU0</accession>
<evidence type="ECO:0000313" key="2">
    <source>
        <dbReference type="EMBL" id="RQG91627.1"/>
    </source>
</evidence>
<reference evidence="2 3" key="1">
    <citation type="submission" date="2018-10" db="EMBL/GenBank/DDBJ databases">
        <title>Natrarchaeobius chitinivorans gen. nov., sp. nov., and Natrarchaeobius haloalkaliphilus sp. nov., alkaliphilic, chitin-utilizing haloarchaea from hypersaline alkaline lakes.</title>
        <authorList>
            <person name="Sorokin D.Y."/>
            <person name="Elcheninov A.G."/>
            <person name="Kostrikina N.A."/>
            <person name="Bale N.J."/>
            <person name="Sinninghe Damste J.S."/>
            <person name="Khijniak T.V."/>
            <person name="Kublanov I.V."/>
            <person name="Toshchakov S.V."/>
        </authorList>
    </citation>
    <scope>NUCLEOTIDE SEQUENCE [LARGE SCALE GENOMIC DNA]</scope>
    <source>
        <strain evidence="2 3">AArcht-Sl</strain>
    </source>
</reference>
<keyword evidence="3" id="KW-1185">Reference proteome</keyword>
<feature type="domain" description="Halobacterial output" evidence="1">
    <location>
        <begin position="22"/>
        <end position="90"/>
    </location>
</feature>
<evidence type="ECO:0000313" key="3">
    <source>
        <dbReference type="Proteomes" id="UP000273828"/>
    </source>
</evidence>
<name>A0A3N6LSU0_9EURY</name>
<dbReference type="EMBL" id="REFY01000002">
    <property type="protein sequence ID" value="RQG91627.1"/>
    <property type="molecule type" value="Genomic_DNA"/>
</dbReference>
<dbReference type="RefSeq" id="WP_124177757.1">
    <property type="nucleotide sequence ID" value="NZ_REFY01000002.1"/>
</dbReference>
<comment type="caution">
    <text evidence="2">The sequence shown here is derived from an EMBL/GenBank/DDBJ whole genome shotgun (WGS) entry which is preliminary data.</text>
</comment>
<organism evidence="2 3">
    <name type="scientific">Natrarchaeobius halalkaliphilus</name>
    <dbReference type="NCBI Taxonomy" id="1679091"/>
    <lineage>
        <taxon>Archaea</taxon>
        <taxon>Methanobacteriati</taxon>
        <taxon>Methanobacteriota</taxon>
        <taxon>Stenosarchaea group</taxon>
        <taxon>Halobacteria</taxon>
        <taxon>Halobacteriales</taxon>
        <taxon>Natrialbaceae</taxon>
        <taxon>Natrarchaeobius</taxon>
    </lineage>
</organism>
<protein>
    <recommendedName>
        <fullName evidence="1">Halobacterial output domain-containing protein</fullName>
    </recommendedName>
</protein>